<reference evidence="2" key="1">
    <citation type="journal article" date="2021" name="PeerJ">
        <title>Extensive microbial diversity within the chicken gut microbiome revealed by metagenomics and culture.</title>
        <authorList>
            <person name="Gilroy R."/>
            <person name="Ravi A."/>
            <person name="Getino M."/>
            <person name="Pursley I."/>
            <person name="Horton D.L."/>
            <person name="Alikhan N.F."/>
            <person name="Baker D."/>
            <person name="Gharbi K."/>
            <person name="Hall N."/>
            <person name="Watson M."/>
            <person name="Adriaenssens E.M."/>
            <person name="Foster-Nyarko E."/>
            <person name="Jarju S."/>
            <person name="Secka A."/>
            <person name="Antonio M."/>
            <person name="Oren A."/>
            <person name="Chaudhuri R.R."/>
            <person name="La Ragione R."/>
            <person name="Hildebrand F."/>
            <person name="Pallen M.J."/>
        </authorList>
    </citation>
    <scope>NUCLEOTIDE SEQUENCE</scope>
    <source>
        <strain evidence="2">CHK189-29639</strain>
    </source>
</reference>
<proteinExistence type="predicted"/>
<keyword evidence="2" id="KW-0540">Nuclease</keyword>
<evidence type="ECO:0000313" key="3">
    <source>
        <dbReference type="Proteomes" id="UP000759256"/>
    </source>
</evidence>
<feature type="non-terminal residue" evidence="2">
    <location>
        <position position="192"/>
    </location>
</feature>
<reference evidence="2" key="2">
    <citation type="submission" date="2021-09" db="EMBL/GenBank/DDBJ databases">
        <authorList>
            <person name="Gilroy R."/>
        </authorList>
    </citation>
    <scope>NUCLEOTIDE SEQUENCE</scope>
    <source>
        <strain evidence="2">CHK189-29639</strain>
    </source>
</reference>
<organism evidence="2 3">
    <name type="scientific">Ligilactobacillus salivarius</name>
    <dbReference type="NCBI Taxonomy" id="1624"/>
    <lineage>
        <taxon>Bacteria</taxon>
        <taxon>Bacillati</taxon>
        <taxon>Bacillota</taxon>
        <taxon>Bacilli</taxon>
        <taxon>Lactobacillales</taxon>
        <taxon>Lactobacillaceae</taxon>
        <taxon>Ligilactobacillus</taxon>
    </lineage>
</organism>
<dbReference type="Proteomes" id="UP000759256">
    <property type="component" value="Unassembled WGS sequence"/>
</dbReference>
<feature type="region of interest" description="Disordered" evidence="1">
    <location>
        <begin position="1"/>
        <end position="23"/>
    </location>
</feature>
<keyword evidence="2" id="KW-0255">Endonuclease</keyword>
<protein>
    <submittedName>
        <fullName evidence="2">DNA/RNA non-specific endonuclease</fullName>
    </submittedName>
</protein>
<evidence type="ECO:0000313" key="2">
    <source>
        <dbReference type="EMBL" id="HJG16482.1"/>
    </source>
</evidence>
<accession>A0A921IEG7</accession>
<feature type="compositionally biased region" description="Basic and acidic residues" evidence="1">
    <location>
        <begin position="155"/>
        <end position="177"/>
    </location>
</feature>
<dbReference type="GO" id="GO:0004519">
    <property type="term" value="F:endonuclease activity"/>
    <property type="evidence" value="ECO:0007669"/>
    <property type="project" value="UniProtKB-KW"/>
</dbReference>
<name>A0A921IEG7_9LACO</name>
<evidence type="ECO:0000256" key="1">
    <source>
        <dbReference type="SAM" id="MobiDB-lite"/>
    </source>
</evidence>
<comment type="caution">
    <text evidence="2">The sequence shown here is derived from an EMBL/GenBank/DDBJ whole genome shotgun (WGS) entry which is preliminary data.</text>
</comment>
<dbReference type="EMBL" id="DYVK01000100">
    <property type="protein sequence ID" value="HJG16482.1"/>
    <property type="molecule type" value="Genomic_DNA"/>
</dbReference>
<gene>
    <name evidence="2" type="ORF">K8V06_10225</name>
</gene>
<sequence>MVGFGELSSNTNGESVDQVKNLEKTDKVDKFEDDFDESLAKILEETNENVESEDNFDELIAKILEETDENQETEDDFSESLAKILEYIDDDEFESNTTYILDREKYDSDDNGQIFKIDEKPLSEINFQRNNFEYKTDEQNRIYFWEGEPQYNPQNERDLNAQKESGGEKRIEGDEGGHLVARIQNGSPGSEN</sequence>
<feature type="region of interest" description="Disordered" evidence="1">
    <location>
        <begin position="148"/>
        <end position="192"/>
    </location>
</feature>
<dbReference type="AlphaFoldDB" id="A0A921IEG7"/>
<keyword evidence="2" id="KW-0378">Hydrolase</keyword>